<evidence type="ECO:0000313" key="3">
    <source>
        <dbReference type="EMBL" id="CAJ0565902.1"/>
    </source>
</evidence>
<sequence>MIGLFLYLLLIVVISVDSRPSLTDLACERRPELPYCKEYRRQKDAISAEISDDKFKSNRPIEKLEGFLIEDSKEKEEEEEVQTLSPVEDTTPFPRSFRTTRPPRRQPHNILFTLFPTLQKDHREKRYCPANQYTFQVTCAPQKKLRYDLQVFCQEYADICGVPNTNLYPSRTGRNPEDEGRPEGYGQKQKNGNFGMGNSFAFGTGMLPGFSVVSSQGADIGHENLPFFNQIGGMMINNGMEIGATGKRIGQGPARTIDALDRGFPTGNAVFGGPGAEPSSADRRATGEFLRSFGIPNVAGLGKILKSLNPPRPRKQLSRGLGYEPGYGALNKKAPFASGKVDHDSVNLPGGIGDFEINKGVGFGVGK</sequence>
<keyword evidence="2" id="KW-0732">Signal</keyword>
<dbReference type="PANTHER" id="PTHR38613">
    <property type="entry name" value="PROTEIN CBG03211-RELATED"/>
    <property type="match status" value="1"/>
</dbReference>
<evidence type="ECO:0000256" key="1">
    <source>
        <dbReference type="SAM" id="MobiDB-lite"/>
    </source>
</evidence>
<feature type="compositionally biased region" description="Low complexity" evidence="1">
    <location>
        <begin position="90"/>
        <end position="100"/>
    </location>
</feature>
<feature type="region of interest" description="Disordered" evidence="1">
    <location>
        <begin position="168"/>
        <end position="192"/>
    </location>
</feature>
<dbReference type="PANTHER" id="PTHR38613:SF1">
    <property type="entry name" value="PROTEIN CBG11062"/>
    <property type="match status" value="1"/>
</dbReference>
<dbReference type="Proteomes" id="UP001177023">
    <property type="component" value="Unassembled WGS sequence"/>
</dbReference>
<comment type="caution">
    <text evidence="3">The sequence shown here is derived from an EMBL/GenBank/DDBJ whole genome shotgun (WGS) entry which is preliminary data.</text>
</comment>
<reference evidence="3" key="1">
    <citation type="submission" date="2023-06" db="EMBL/GenBank/DDBJ databases">
        <authorList>
            <person name="Delattre M."/>
        </authorList>
    </citation>
    <scope>NUCLEOTIDE SEQUENCE</scope>
    <source>
        <strain evidence="3">AF72</strain>
    </source>
</reference>
<proteinExistence type="predicted"/>
<feature type="chain" id="PRO_5041320899" evidence="2">
    <location>
        <begin position="19"/>
        <end position="367"/>
    </location>
</feature>
<evidence type="ECO:0000313" key="4">
    <source>
        <dbReference type="Proteomes" id="UP001177023"/>
    </source>
</evidence>
<accession>A0AA36CBV5</accession>
<organism evidence="3 4">
    <name type="scientific">Mesorhabditis spiculigera</name>
    <dbReference type="NCBI Taxonomy" id="96644"/>
    <lineage>
        <taxon>Eukaryota</taxon>
        <taxon>Metazoa</taxon>
        <taxon>Ecdysozoa</taxon>
        <taxon>Nematoda</taxon>
        <taxon>Chromadorea</taxon>
        <taxon>Rhabditida</taxon>
        <taxon>Rhabditina</taxon>
        <taxon>Rhabditomorpha</taxon>
        <taxon>Rhabditoidea</taxon>
        <taxon>Rhabditidae</taxon>
        <taxon>Mesorhabditinae</taxon>
        <taxon>Mesorhabditis</taxon>
    </lineage>
</organism>
<dbReference type="EMBL" id="CATQJA010001128">
    <property type="protein sequence ID" value="CAJ0565902.1"/>
    <property type="molecule type" value="Genomic_DNA"/>
</dbReference>
<feature type="signal peptide" evidence="2">
    <location>
        <begin position="1"/>
        <end position="18"/>
    </location>
</feature>
<protein>
    <submittedName>
        <fullName evidence="3">Uncharacterized protein</fullName>
    </submittedName>
</protein>
<feature type="region of interest" description="Disordered" evidence="1">
    <location>
        <begin position="73"/>
        <end position="102"/>
    </location>
</feature>
<evidence type="ECO:0000256" key="2">
    <source>
        <dbReference type="SAM" id="SignalP"/>
    </source>
</evidence>
<name>A0AA36CBV5_9BILA</name>
<gene>
    <name evidence="3" type="ORF">MSPICULIGERA_LOCUS4526</name>
</gene>
<feature type="non-terminal residue" evidence="3">
    <location>
        <position position="1"/>
    </location>
</feature>
<keyword evidence="4" id="KW-1185">Reference proteome</keyword>
<dbReference type="AlphaFoldDB" id="A0AA36CBV5"/>